<comment type="caution">
    <text evidence="2">The sequence shown here is derived from an EMBL/GenBank/DDBJ whole genome shotgun (WGS) entry which is preliminary data.</text>
</comment>
<feature type="compositionally biased region" description="Acidic residues" evidence="1">
    <location>
        <begin position="305"/>
        <end position="348"/>
    </location>
</feature>
<dbReference type="InterPro" id="IPR004861">
    <property type="entry name" value="Siw14-like"/>
</dbReference>
<evidence type="ECO:0008006" key="4">
    <source>
        <dbReference type="Google" id="ProtNLM"/>
    </source>
</evidence>
<dbReference type="Proteomes" id="UP001202479">
    <property type="component" value="Unassembled WGS sequence"/>
</dbReference>
<dbReference type="GO" id="GO:0016791">
    <property type="term" value="F:phosphatase activity"/>
    <property type="evidence" value="ECO:0007669"/>
    <property type="project" value="TreeGrafter"/>
</dbReference>
<evidence type="ECO:0000256" key="1">
    <source>
        <dbReference type="SAM" id="MobiDB-lite"/>
    </source>
</evidence>
<dbReference type="Pfam" id="PF03162">
    <property type="entry name" value="Y_phosphatase2"/>
    <property type="match status" value="2"/>
</dbReference>
<accession>A0AAI9X070</accession>
<dbReference type="GeneID" id="73378026"/>
<dbReference type="PANTHER" id="PTHR31126">
    <property type="entry name" value="TYROSINE-PROTEIN PHOSPHATASE"/>
    <property type="match status" value="1"/>
</dbReference>
<dbReference type="EMBL" id="JAHUZD010000021">
    <property type="protein sequence ID" value="KAI3406804.2"/>
    <property type="molecule type" value="Genomic_DNA"/>
</dbReference>
<dbReference type="SUPFAM" id="SSF48371">
    <property type="entry name" value="ARM repeat"/>
    <property type="match status" value="1"/>
</dbReference>
<dbReference type="Gene3D" id="3.90.190.10">
    <property type="entry name" value="Protein tyrosine phosphatase superfamily"/>
    <property type="match status" value="1"/>
</dbReference>
<evidence type="ECO:0000313" key="2">
    <source>
        <dbReference type="EMBL" id="KAI3406804.2"/>
    </source>
</evidence>
<sequence>MLVSPENFGVVEPGIYRCSKIEVENFQFLETLILKSIVILDAEKPPRLISNFIELHKIELYSLGDLKISNHHHTGISSKTDLEDYELESSINNSNNNNNNNNSSSSSGNSNNNGDTGSSSSKTSSHFPNQGMPTTKIPIASFSLAPRTTRDQWMLIEKNIIVKTFELMLNNKRHPILIVDSTATLIGILRKIQKWNFNSILNEYRIFNGTSNKNNYFAETFLELISVELIPYENRKRSPFSSRRNSMARSRHSSGQAQLLQLQRNLGAHSADCNGEEQFGKRISRVSSSGDLGPDGDAEEVAIAEDIDDADANKEEDNEDGDDDDDDDEYEDDEYDSLDDMDDMDDDLLSASPQIPENLLKFVEQRRHDKQSVIINGQNSVDNDSENGFSSSPRTIQSPNLTNSLGPTSRNNSFTNNESYLNVVRGMDRRRSSGEIIKNIKFRNNAQHRPSLESTSPILLKRKSSRRSSFLASDENNNNNNNNNKVVDFVYYKNLHKHPIKFENVGTIRLKLPPEHRLPEWFVKGRDFWEKNYKSMNNESS</sequence>
<keyword evidence="3" id="KW-1185">Reference proteome</keyword>
<dbReference type="InterPro" id="IPR016024">
    <property type="entry name" value="ARM-type_fold"/>
</dbReference>
<organism evidence="2 3">
    <name type="scientific">Candida oxycetoniae</name>
    <dbReference type="NCBI Taxonomy" id="497107"/>
    <lineage>
        <taxon>Eukaryota</taxon>
        <taxon>Fungi</taxon>
        <taxon>Dikarya</taxon>
        <taxon>Ascomycota</taxon>
        <taxon>Saccharomycotina</taxon>
        <taxon>Pichiomycetes</taxon>
        <taxon>Debaryomycetaceae</taxon>
        <taxon>Candida/Lodderomyces clade</taxon>
        <taxon>Candida</taxon>
    </lineage>
</organism>
<feature type="region of interest" description="Disordered" evidence="1">
    <location>
        <begin position="237"/>
        <end position="256"/>
    </location>
</feature>
<feature type="compositionally biased region" description="Low complexity" evidence="1">
    <location>
        <begin position="89"/>
        <end position="125"/>
    </location>
</feature>
<dbReference type="InterPro" id="IPR029021">
    <property type="entry name" value="Prot-tyrosine_phosphatase-like"/>
</dbReference>
<dbReference type="RefSeq" id="XP_049182549.1">
    <property type="nucleotide sequence ID" value="XM_049325473.1"/>
</dbReference>
<dbReference type="AlphaFoldDB" id="A0AAI9X070"/>
<dbReference type="SUPFAM" id="SSF52799">
    <property type="entry name" value="(Phosphotyrosine protein) phosphatases II"/>
    <property type="match status" value="1"/>
</dbReference>
<protein>
    <recommendedName>
        <fullName evidence="4">Protein OCA4</fullName>
    </recommendedName>
</protein>
<name>A0AAI9X070_9ASCO</name>
<proteinExistence type="predicted"/>
<feature type="region of interest" description="Disordered" evidence="1">
    <location>
        <begin position="373"/>
        <end position="416"/>
    </location>
</feature>
<dbReference type="PANTHER" id="PTHR31126:SF70">
    <property type="entry name" value="PROTEIN OCA4"/>
    <property type="match status" value="1"/>
</dbReference>
<feature type="region of interest" description="Disordered" evidence="1">
    <location>
        <begin position="89"/>
        <end position="130"/>
    </location>
</feature>
<reference evidence="2" key="1">
    <citation type="journal article" date="2022" name="DNA Res.">
        <title>Genome analysis of five recently described species of the CUG-Ser clade uncovers Candida theae as a new hybrid lineage with pathogenic potential in the Candida parapsilosis species complex.</title>
        <authorList>
            <person name="Mixao V."/>
            <person name="Del Olmo V."/>
            <person name="Hegedusova E."/>
            <person name="Saus E."/>
            <person name="Pryszcz L."/>
            <person name="Cillingova A."/>
            <person name="Nosek J."/>
            <person name="Gabaldon T."/>
        </authorList>
    </citation>
    <scope>NUCLEOTIDE SEQUENCE</scope>
    <source>
        <strain evidence="2">CBS 10844</strain>
    </source>
</reference>
<feature type="compositionally biased region" description="Polar residues" evidence="1">
    <location>
        <begin position="239"/>
        <end position="256"/>
    </location>
</feature>
<evidence type="ECO:0000313" key="3">
    <source>
        <dbReference type="Proteomes" id="UP001202479"/>
    </source>
</evidence>
<feature type="region of interest" description="Disordered" evidence="1">
    <location>
        <begin position="305"/>
        <end position="351"/>
    </location>
</feature>
<gene>
    <name evidence="2" type="ORF">KGF56_000409</name>
</gene>